<dbReference type="InterPro" id="IPR034660">
    <property type="entry name" value="DinB/YfiT-like"/>
</dbReference>
<dbReference type="Gene3D" id="1.20.120.450">
    <property type="entry name" value="dinb family like domain"/>
    <property type="match status" value="1"/>
</dbReference>
<accession>A0ABT4L6M8</accession>
<dbReference type="SUPFAM" id="SSF109854">
    <property type="entry name" value="DinB/YfiT-like putative metalloenzymes"/>
    <property type="match status" value="1"/>
</dbReference>
<organism evidence="3 4">
    <name type="scientific">Pedobacter punctiformis</name>
    <dbReference type="NCBI Taxonomy" id="3004097"/>
    <lineage>
        <taxon>Bacteria</taxon>
        <taxon>Pseudomonadati</taxon>
        <taxon>Bacteroidota</taxon>
        <taxon>Sphingobacteriia</taxon>
        <taxon>Sphingobacteriales</taxon>
        <taxon>Sphingobacteriaceae</taxon>
        <taxon>Pedobacter</taxon>
    </lineage>
</organism>
<sequence>MMKQALLGEFLHEAENTRKLLAMIPDSALEYRPQPHLWSVAQLASHIAEVYNWYEATFNQDEFDMGTYQYDKGDTSKASNILQKFEENVAKAKAVVESSDESKYMNTWTMSMGGSPIMPPMPKIQVIRGFLYNHLYHHRGELIAHLRATGNGVPSLYGPNYEESQRM</sequence>
<keyword evidence="4" id="KW-1185">Reference proteome</keyword>
<evidence type="ECO:0000313" key="3">
    <source>
        <dbReference type="EMBL" id="MCZ4243578.1"/>
    </source>
</evidence>
<dbReference type="Proteomes" id="UP001144347">
    <property type="component" value="Unassembled WGS sequence"/>
</dbReference>
<name>A0ABT4L6M8_9SPHI</name>
<comment type="caution">
    <text evidence="3">The sequence shown here is derived from an EMBL/GenBank/DDBJ whole genome shotgun (WGS) entry which is preliminary data.</text>
</comment>
<evidence type="ECO:0000256" key="2">
    <source>
        <dbReference type="ARBA" id="ARBA00022723"/>
    </source>
</evidence>
<dbReference type="InterPro" id="IPR007837">
    <property type="entry name" value="DinB"/>
</dbReference>
<dbReference type="EMBL" id="JAPWGM010000002">
    <property type="protein sequence ID" value="MCZ4243578.1"/>
    <property type="molecule type" value="Genomic_DNA"/>
</dbReference>
<evidence type="ECO:0000256" key="1">
    <source>
        <dbReference type="ARBA" id="ARBA00008635"/>
    </source>
</evidence>
<comment type="similarity">
    <text evidence="1">Belongs to the DinB family.</text>
</comment>
<gene>
    <name evidence="3" type="ORF">O0955_06115</name>
</gene>
<dbReference type="RefSeq" id="WP_269426658.1">
    <property type="nucleotide sequence ID" value="NZ_JAPWGM010000002.1"/>
</dbReference>
<protein>
    <submittedName>
        <fullName evidence="3">DinB family protein</fullName>
    </submittedName>
</protein>
<reference evidence="3" key="1">
    <citation type="submission" date="2022-12" db="EMBL/GenBank/DDBJ databases">
        <title>Genome sequence of HCMS5-2.</title>
        <authorList>
            <person name="Woo H."/>
        </authorList>
    </citation>
    <scope>NUCLEOTIDE SEQUENCE</scope>
    <source>
        <strain evidence="3">HCMS5-2</strain>
    </source>
</reference>
<evidence type="ECO:0000313" key="4">
    <source>
        <dbReference type="Proteomes" id="UP001144347"/>
    </source>
</evidence>
<proteinExistence type="inferred from homology"/>
<keyword evidence="2" id="KW-0479">Metal-binding</keyword>
<dbReference type="Pfam" id="PF05163">
    <property type="entry name" value="DinB"/>
    <property type="match status" value="1"/>
</dbReference>